<organism evidence="2 3">
    <name type="scientific">Motilibacter peucedani</name>
    <dbReference type="NCBI Taxonomy" id="598650"/>
    <lineage>
        <taxon>Bacteria</taxon>
        <taxon>Bacillati</taxon>
        <taxon>Actinomycetota</taxon>
        <taxon>Actinomycetes</taxon>
        <taxon>Motilibacterales</taxon>
        <taxon>Motilibacteraceae</taxon>
        <taxon>Motilibacter</taxon>
    </lineage>
</organism>
<dbReference type="OrthoDB" id="5241668at2"/>
<comment type="caution">
    <text evidence="2">The sequence shown here is derived from an EMBL/GenBank/DDBJ whole genome shotgun (WGS) entry which is preliminary data.</text>
</comment>
<dbReference type="AlphaFoldDB" id="A0A420XMP8"/>
<dbReference type="InParanoid" id="A0A420XMP8"/>
<evidence type="ECO:0000259" key="1">
    <source>
        <dbReference type="Pfam" id="PF14258"/>
    </source>
</evidence>
<dbReference type="Proteomes" id="UP000281955">
    <property type="component" value="Unassembled WGS sequence"/>
</dbReference>
<dbReference type="EMBL" id="RBWV01000013">
    <property type="protein sequence ID" value="RKS72561.1"/>
    <property type="molecule type" value="Genomic_DNA"/>
</dbReference>
<accession>A0A420XMP8</accession>
<name>A0A420XMP8_9ACTN</name>
<evidence type="ECO:0000313" key="3">
    <source>
        <dbReference type="Proteomes" id="UP000281955"/>
    </source>
</evidence>
<evidence type="ECO:0000313" key="2">
    <source>
        <dbReference type="EMBL" id="RKS72561.1"/>
    </source>
</evidence>
<protein>
    <submittedName>
        <fullName evidence="2">Uncharacterized protein DUF4350</fullName>
    </submittedName>
</protein>
<sequence length="372" mass="38360">MSRLRSRRGALVLVALVALAVLALALTASGDRKGRLDPRAVDGAGSRALARVLSGQGVDVQLARTTARASSLARSGDTLLVVDADLLAASQLRTLAGLRSDLVLVAPGQAPLQALAPWAEAVREGGSGRRTPQCDLPAAVRAGSARVPGVFYSSGDAGARQCYRSGDAASVLARTDATSGRTVTVLGSEHPLTNDGLDDEGDAALVLGLLGARPRLVWYLPSPDDVPAEARRSLSSLLPDGVRFGALQALLAALVVALWRGRRLGPVVTEPLPVVVPAAEAVEGRARLYRRGRARGHAADVLRRASVDRLAALHRLPRGAPPEQVVSAVAAATGRSGADVAALLYGAAPGDDAALVRLAGALDALEEEVRRP</sequence>
<gene>
    <name evidence="2" type="ORF">CLV35_2808</name>
</gene>
<dbReference type="RefSeq" id="WP_121194088.1">
    <property type="nucleotide sequence ID" value="NZ_RBWV01000013.1"/>
</dbReference>
<dbReference type="Pfam" id="PF14258">
    <property type="entry name" value="DUF4350"/>
    <property type="match status" value="1"/>
</dbReference>
<reference evidence="2 3" key="1">
    <citation type="submission" date="2018-10" db="EMBL/GenBank/DDBJ databases">
        <title>Genomic Encyclopedia of Archaeal and Bacterial Type Strains, Phase II (KMG-II): from individual species to whole genera.</title>
        <authorList>
            <person name="Goeker M."/>
        </authorList>
    </citation>
    <scope>NUCLEOTIDE SEQUENCE [LARGE SCALE GENOMIC DNA]</scope>
    <source>
        <strain evidence="2 3">RP-AC37</strain>
    </source>
</reference>
<proteinExistence type="predicted"/>
<keyword evidence="3" id="KW-1185">Reference proteome</keyword>
<feature type="domain" description="DUF4350" evidence="1">
    <location>
        <begin position="44"/>
        <end position="210"/>
    </location>
</feature>
<dbReference type="InterPro" id="IPR025646">
    <property type="entry name" value="DUF4350"/>
</dbReference>